<dbReference type="Proteomes" id="UP000824063">
    <property type="component" value="Unassembled WGS sequence"/>
</dbReference>
<accession>A0A9D2JIJ4</accession>
<feature type="domain" description="Methyltransferase" evidence="1">
    <location>
        <begin position="48"/>
        <end position="144"/>
    </location>
</feature>
<evidence type="ECO:0000259" key="1">
    <source>
        <dbReference type="Pfam" id="PF13847"/>
    </source>
</evidence>
<keyword evidence="2" id="KW-0489">Methyltransferase</keyword>
<dbReference type="SUPFAM" id="SSF53335">
    <property type="entry name" value="S-adenosyl-L-methionine-dependent methyltransferases"/>
    <property type="match status" value="1"/>
</dbReference>
<dbReference type="InterPro" id="IPR029063">
    <property type="entry name" value="SAM-dependent_MTases_sf"/>
</dbReference>
<comment type="caution">
    <text evidence="2">The sequence shown here is derived from an EMBL/GenBank/DDBJ whole genome shotgun (WGS) entry which is preliminary data.</text>
</comment>
<dbReference type="EMBL" id="DXBN01000125">
    <property type="protein sequence ID" value="HIZ53383.1"/>
    <property type="molecule type" value="Genomic_DNA"/>
</dbReference>
<gene>
    <name evidence="2" type="ORF">IAA20_05535</name>
</gene>
<dbReference type="GO" id="GO:0032259">
    <property type="term" value="P:methylation"/>
    <property type="evidence" value="ECO:0007669"/>
    <property type="project" value="UniProtKB-KW"/>
</dbReference>
<keyword evidence="2" id="KW-0808">Transferase</keyword>
<dbReference type="InterPro" id="IPR025714">
    <property type="entry name" value="Methyltranfer_dom"/>
</dbReference>
<dbReference type="AlphaFoldDB" id="A0A9D2JIJ4"/>
<evidence type="ECO:0000313" key="2">
    <source>
        <dbReference type="EMBL" id="HIZ53383.1"/>
    </source>
</evidence>
<dbReference type="Pfam" id="PF13847">
    <property type="entry name" value="Methyltransf_31"/>
    <property type="match status" value="1"/>
</dbReference>
<evidence type="ECO:0000313" key="3">
    <source>
        <dbReference type="Proteomes" id="UP000824063"/>
    </source>
</evidence>
<organism evidence="2 3">
    <name type="scientific">Candidatus Enterococcus avicola</name>
    <dbReference type="NCBI Taxonomy" id="2838561"/>
    <lineage>
        <taxon>Bacteria</taxon>
        <taxon>Bacillati</taxon>
        <taxon>Bacillota</taxon>
        <taxon>Bacilli</taxon>
        <taxon>Lactobacillales</taxon>
        <taxon>Enterococcaceae</taxon>
        <taxon>Enterococcus</taxon>
    </lineage>
</organism>
<reference evidence="2" key="2">
    <citation type="submission" date="2021-04" db="EMBL/GenBank/DDBJ databases">
        <authorList>
            <person name="Gilroy R."/>
        </authorList>
    </citation>
    <scope>NUCLEOTIDE SEQUENCE</scope>
    <source>
        <strain evidence="2">CHK172-16539</strain>
    </source>
</reference>
<dbReference type="Gene3D" id="3.40.50.150">
    <property type="entry name" value="Vaccinia Virus protein VP39"/>
    <property type="match status" value="1"/>
</dbReference>
<proteinExistence type="predicted"/>
<protein>
    <submittedName>
        <fullName evidence="2">Class I SAM-dependent methyltransferase</fullName>
    </submittedName>
</protein>
<reference evidence="2" key="1">
    <citation type="journal article" date="2021" name="PeerJ">
        <title>Extensive microbial diversity within the chicken gut microbiome revealed by metagenomics and culture.</title>
        <authorList>
            <person name="Gilroy R."/>
            <person name="Ravi A."/>
            <person name="Getino M."/>
            <person name="Pursley I."/>
            <person name="Horton D.L."/>
            <person name="Alikhan N.F."/>
            <person name="Baker D."/>
            <person name="Gharbi K."/>
            <person name="Hall N."/>
            <person name="Watson M."/>
            <person name="Adriaenssens E.M."/>
            <person name="Foster-Nyarko E."/>
            <person name="Jarju S."/>
            <person name="Secka A."/>
            <person name="Antonio M."/>
            <person name="Oren A."/>
            <person name="Chaudhuri R.R."/>
            <person name="La Ragione R."/>
            <person name="Hildebrand F."/>
            <person name="Pallen M.J."/>
        </authorList>
    </citation>
    <scope>NUCLEOTIDE SEQUENCE</scope>
    <source>
        <strain evidence="2">CHK172-16539</strain>
    </source>
</reference>
<name>A0A9D2JIJ4_9ENTE</name>
<dbReference type="GO" id="GO:0008168">
    <property type="term" value="F:methyltransferase activity"/>
    <property type="evidence" value="ECO:0007669"/>
    <property type="project" value="UniProtKB-KW"/>
</dbReference>
<sequence length="239" mass="27745">MSEDNLQEEIDFWDDFALEYTQIQNESALNIVSDVGNYLAKQIPMKTETLVDLAGGSGKFLPVLYPLTSNYLLVDFSKEMIALAQKKYPIEKNGFIISEQNRFLAQSASQTYDILFSAMNPAIRTKKDLNEIIRVTKQKVYLLRVIQEEDALFGPFEEPSQDWDLMAQYKNWLDLPYQSHFFTYQLEEVITKVFFEAYFEDDLSPKILEMAVEKFFSTKTIAINRKTITFELLSINVNS</sequence>